<evidence type="ECO:0000313" key="26">
    <source>
        <dbReference type="EMBL" id="GKT32832.1"/>
    </source>
</evidence>
<comment type="function">
    <text evidence="21">Lysosomal dipeptide uniporter that selectively exports lysine, arginine or histidine-containing dipeptides with a net positive charge from the lysosome lumen into the cytosol. Could play a role in a specific type of protein O-glycosylation indirectly regulating macrophages migration and tissue invasion. Also essential for liver homeostasis.</text>
</comment>
<comment type="catalytic activity">
    <reaction evidence="6">
        <text>L-lysyl-L-alanine(out) = L-lysyl-L-alanine(in)</text>
        <dbReference type="Rhea" id="RHEA:79399"/>
        <dbReference type="ChEBI" id="CHEBI:229954"/>
    </reaction>
</comment>
<protein>
    <recommendedName>
        <fullName evidence="19">Lysosomal dipeptide transporter MFSD1</fullName>
    </recommendedName>
    <alternativeName>
        <fullName evidence="20">Major facilitator superfamily domain-containing protein 1</fullName>
    </alternativeName>
</protein>
<name>A0ABQ5KJZ5_9EUKA</name>
<evidence type="ECO:0000256" key="19">
    <source>
        <dbReference type="ARBA" id="ARBA00044985"/>
    </source>
</evidence>
<organism evidence="26 27">
    <name type="scientific">Aduncisulcus paluster</name>
    <dbReference type="NCBI Taxonomy" id="2918883"/>
    <lineage>
        <taxon>Eukaryota</taxon>
        <taxon>Metamonada</taxon>
        <taxon>Carpediemonas-like organisms</taxon>
        <taxon>Aduncisulcus</taxon>
    </lineage>
</organism>
<comment type="catalytic activity">
    <reaction evidence="17">
        <text>L-alanyl-L-lysine(out) = L-alanyl-L-lysine(in)</text>
        <dbReference type="Rhea" id="RHEA:79415"/>
        <dbReference type="ChEBI" id="CHEBI:192470"/>
    </reaction>
</comment>
<evidence type="ECO:0000256" key="5">
    <source>
        <dbReference type="ARBA" id="ARBA00023136"/>
    </source>
</evidence>
<accession>A0ABQ5KJZ5</accession>
<comment type="catalytic activity">
    <reaction evidence="16">
        <text>L-histidyl-L-alpha-amino acid(out) = L-histidyl-L-alpha-amino acid(in)</text>
        <dbReference type="Rhea" id="RHEA:79379"/>
        <dbReference type="ChEBI" id="CHEBI:229964"/>
    </reaction>
</comment>
<evidence type="ECO:0000256" key="16">
    <source>
        <dbReference type="ARBA" id="ARBA00044912"/>
    </source>
</evidence>
<feature type="transmembrane region" description="Helical" evidence="24">
    <location>
        <begin position="349"/>
        <end position="369"/>
    </location>
</feature>
<comment type="catalytic activity">
    <reaction evidence="7">
        <text>L-histidyl-glycine(out) = L-histidyl-glycine(in)</text>
        <dbReference type="Rhea" id="RHEA:79395"/>
        <dbReference type="ChEBI" id="CHEBI:229957"/>
    </reaction>
</comment>
<evidence type="ECO:0000256" key="8">
    <source>
        <dbReference type="ARBA" id="ARBA00044881"/>
    </source>
</evidence>
<feature type="transmembrane region" description="Helical" evidence="24">
    <location>
        <begin position="199"/>
        <end position="219"/>
    </location>
</feature>
<evidence type="ECO:0000256" key="21">
    <source>
        <dbReference type="ARBA" id="ARBA00045709"/>
    </source>
</evidence>
<dbReference type="PIRSF" id="PIRSF002808">
    <property type="entry name" value="Hexose_phosphate_transp"/>
    <property type="match status" value="1"/>
</dbReference>
<feature type="transmembrane region" description="Helical" evidence="24">
    <location>
        <begin position="318"/>
        <end position="337"/>
    </location>
</feature>
<dbReference type="EMBL" id="BQXS01010067">
    <property type="protein sequence ID" value="GKT32832.1"/>
    <property type="molecule type" value="Genomic_DNA"/>
</dbReference>
<comment type="catalytic activity">
    <reaction evidence="14">
        <text>L-lysyl-L-lysine(out) = L-lysyl-L-lysine(in)</text>
        <dbReference type="Rhea" id="RHEA:79403"/>
        <dbReference type="ChEBI" id="CHEBI:229956"/>
    </reaction>
</comment>
<evidence type="ECO:0000259" key="25">
    <source>
        <dbReference type="PROSITE" id="PS50850"/>
    </source>
</evidence>
<evidence type="ECO:0000256" key="12">
    <source>
        <dbReference type="ARBA" id="ARBA00044898"/>
    </source>
</evidence>
<feature type="domain" description="Major facilitator superfamily (MFS) profile" evidence="25">
    <location>
        <begin position="44"/>
        <end position="480"/>
    </location>
</feature>
<evidence type="ECO:0000256" key="20">
    <source>
        <dbReference type="ARBA" id="ARBA00045018"/>
    </source>
</evidence>
<comment type="similarity">
    <text evidence="2">Belongs to the major facilitator superfamily. Organophosphate:Pi antiporter (OPA) (TC 2.A.1.4) family.</text>
</comment>
<evidence type="ECO:0000256" key="18">
    <source>
        <dbReference type="ARBA" id="ARBA00044924"/>
    </source>
</evidence>
<feature type="transmembrane region" description="Helical" evidence="24">
    <location>
        <begin position="85"/>
        <end position="103"/>
    </location>
</feature>
<feature type="transmembrane region" description="Helical" evidence="24">
    <location>
        <begin position="417"/>
        <end position="436"/>
    </location>
</feature>
<dbReference type="PANTHER" id="PTHR23512:SF11">
    <property type="entry name" value="MAJOR FACILITATOR SUPERFAMILY PROTEIN"/>
    <property type="match status" value="1"/>
</dbReference>
<feature type="transmembrane region" description="Helical" evidence="24">
    <location>
        <begin position="375"/>
        <end position="396"/>
    </location>
</feature>
<evidence type="ECO:0000256" key="23">
    <source>
        <dbReference type="SAM" id="MobiDB-lite"/>
    </source>
</evidence>
<evidence type="ECO:0000256" key="9">
    <source>
        <dbReference type="ARBA" id="ARBA00044884"/>
    </source>
</evidence>
<feature type="transmembrane region" description="Helical" evidence="24">
    <location>
        <begin position="134"/>
        <end position="154"/>
    </location>
</feature>
<dbReference type="Proteomes" id="UP001057375">
    <property type="component" value="Unassembled WGS sequence"/>
</dbReference>
<comment type="catalytic activity">
    <reaction evidence="13">
        <text>L-arginyl-L-alpha-amino acid(out) = L-arginyl-L-alpha-amino acid(in)</text>
        <dbReference type="Rhea" id="RHEA:79371"/>
        <dbReference type="ChEBI" id="CHEBI:84315"/>
    </reaction>
</comment>
<dbReference type="Gene3D" id="1.20.1250.20">
    <property type="entry name" value="MFS general substrate transporter like domains"/>
    <property type="match status" value="2"/>
</dbReference>
<gene>
    <name evidence="26" type="ORF">ADUPG1_006891</name>
</gene>
<evidence type="ECO:0000256" key="14">
    <source>
        <dbReference type="ARBA" id="ARBA00044900"/>
    </source>
</evidence>
<evidence type="ECO:0000256" key="1">
    <source>
        <dbReference type="ARBA" id="ARBA00004141"/>
    </source>
</evidence>
<comment type="catalytic activity">
    <reaction evidence="11">
        <text>L-alpha-aminoacyl-L-lysine(out) = L-alpha-aminoacyl-L-lysine(in)</text>
        <dbReference type="Rhea" id="RHEA:79383"/>
        <dbReference type="ChEBI" id="CHEBI:229966"/>
    </reaction>
</comment>
<evidence type="ECO:0000256" key="17">
    <source>
        <dbReference type="ARBA" id="ARBA00044919"/>
    </source>
</evidence>
<evidence type="ECO:0000256" key="24">
    <source>
        <dbReference type="SAM" id="Phobius"/>
    </source>
</evidence>
<evidence type="ECO:0000256" key="11">
    <source>
        <dbReference type="ARBA" id="ARBA00044893"/>
    </source>
</evidence>
<comment type="catalytic activity">
    <reaction evidence="8">
        <text>L-alpha-aminoacyl-L-arginine(out) = L-alpha-aminoacyl-L-arginine(in)</text>
        <dbReference type="Rhea" id="RHEA:79367"/>
        <dbReference type="ChEBI" id="CHEBI:229968"/>
    </reaction>
</comment>
<feature type="transmembrane region" description="Helical" evidence="24">
    <location>
        <begin position="456"/>
        <end position="475"/>
    </location>
</feature>
<comment type="caution">
    <text evidence="26">The sequence shown here is derived from an EMBL/GenBank/DDBJ whole genome shotgun (WGS) entry which is preliminary data.</text>
</comment>
<keyword evidence="5 24" id="KW-0472">Membrane</keyword>
<comment type="catalytic activity">
    <reaction evidence="18">
        <text>L-lysyl-glycine(out) = L-lysyl-glycine(in)</text>
        <dbReference type="Rhea" id="RHEA:79407"/>
        <dbReference type="ChEBI" id="CHEBI:191202"/>
    </reaction>
</comment>
<evidence type="ECO:0000313" key="27">
    <source>
        <dbReference type="Proteomes" id="UP001057375"/>
    </source>
</evidence>
<evidence type="ECO:0000256" key="13">
    <source>
        <dbReference type="ARBA" id="ARBA00044899"/>
    </source>
</evidence>
<evidence type="ECO:0000256" key="22">
    <source>
        <dbReference type="ARBA" id="ARBA00046376"/>
    </source>
</evidence>
<evidence type="ECO:0000256" key="15">
    <source>
        <dbReference type="ARBA" id="ARBA00044903"/>
    </source>
</evidence>
<feature type="transmembrane region" description="Helical" evidence="24">
    <location>
        <begin position="44"/>
        <end position="65"/>
    </location>
</feature>
<reference evidence="26" key="1">
    <citation type="submission" date="2022-03" db="EMBL/GenBank/DDBJ databases">
        <title>Draft genome sequence of Aduncisulcus paluster, a free-living microaerophilic Fornicata.</title>
        <authorList>
            <person name="Yuyama I."/>
            <person name="Kume K."/>
            <person name="Tamura T."/>
            <person name="Inagaki Y."/>
            <person name="Hashimoto T."/>
        </authorList>
    </citation>
    <scope>NUCLEOTIDE SEQUENCE</scope>
    <source>
        <strain evidence="26">NY0171</strain>
    </source>
</reference>
<sequence>MSFWVRFSLMPHEEEKNILFRQFNSRMEELKDHNSVFQIQRFSILVLCCLIYIIVFFHRVCLAVLSDELTEKVEGVTLDKLGILSSVYFWLYSLFQIPGGMVADILGSRLCVAMAAFVTALGAIVMGFSNSYGMLVVGRVFVGIGVSFVFVPISRFNVVWWPKKKFGLMTSVMLACGGLGGILATVPLKALVDAVGYRWTFWIIGFADVIAAVLLFVLARDYPEQMNWKPVNEETSMRKMLQIESPTISKEIVHKAWVASIKRSAKNLPIALKTILSSKFFWPVVIFIFFTNCNYFALSSLWGKPFAEDVYGFSTSQSASLLLMLPIGMLIGTPIVDSISSNILKSRKVTIIIFGFVNAVSFWFMTIWGNSLPDWLLYVLFFVFAIGCSDVICVCYTNVKELFPPNIATTANGVFNVFPFLGSAILQSVLSKIIALGGETYDSEGEVVYTPEGYSYMWMTLAILASISCIFSPMIKETHPDRIVKIEEIIDADDEESVFSSPVQSKTKEMEEKRKSIP</sequence>
<evidence type="ECO:0000256" key="7">
    <source>
        <dbReference type="ARBA" id="ARBA00044878"/>
    </source>
</evidence>
<dbReference type="InterPro" id="IPR011701">
    <property type="entry name" value="MFS"/>
</dbReference>
<dbReference type="PROSITE" id="PS50850">
    <property type="entry name" value="MFS"/>
    <property type="match status" value="1"/>
</dbReference>
<dbReference type="InterPro" id="IPR052187">
    <property type="entry name" value="MFSD1"/>
</dbReference>
<feature type="transmembrane region" description="Helical" evidence="24">
    <location>
        <begin position="280"/>
        <end position="298"/>
    </location>
</feature>
<feature type="region of interest" description="Disordered" evidence="23">
    <location>
        <begin position="494"/>
        <end position="518"/>
    </location>
</feature>
<evidence type="ECO:0000256" key="10">
    <source>
        <dbReference type="ARBA" id="ARBA00044891"/>
    </source>
</evidence>
<comment type="subunit">
    <text evidence="22">Homodimer. Interacts with lysosomal protein GLMP (via lumenal domain); the interaction starts while both proteins are still in the endoplasmic reticulum and is required for stabilization of MFSD1 in lysosomes but has no direct effect on its targeting to lysosomes or transporter activity.</text>
</comment>
<dbReference type="Pfam" id="PF07690">
    <property type="entry name" value="MFS_1"/>
    <property type="match status" value="1"/>
</dbReference>
<evidence type="ECO:0000256" key="4">
    <source>
        <dbReference type="ARBA" id="ARBA00022989"/>
    </source>
</evidence>
<comment type="catalytic activity">
    <reaction evidence="9">
        <text>L-alpha-aminoacyl-L-histidine(out) = L-alpha-aminoacyl-L-histidine(in)</text>
        <dbReference type="Rhea" id="RHEA:79375"/>
        <dbReference type="ChEBI" id="CHEBI:229967"/>
    </reaction>
</comment>
<evidence type="ECO:0000256" key="2">
    <source>
        <dbReference type="ARBA" id="ARBA00009598"/>
    </source>
</evidence>
<comment type="subcellular location">
    <subcellularLocation>
        <location evidence="1">Membrane</location>
        <topology evidence="1">Multi-pass membrane protein</topology>
    </subcellularLocation>
</comment>
<dbReference type="SUPFAM" id="SSF103473">
    <property type="entry name" value="MFS general substrate transporter"/>
    <property type="match status" value="1"/>
</dbReference>
<comment type="catalytic activity">
    <reaction evidence="15">
        <text>L-arginyl-glycine(out) = L-arginyl-glycine(in)</text>
        <dbReference type="Rhea" id="RHEA:79391"/>
        <dbReference type="ChEBI" id="CHEBI:229955"/>
    </reaction>
</comment>
<dbReference type="PANTHER" id="PTHR23512">
    <property type="entry name" value="MAJOR FACILITATOR SUPERFAMILY DOMAIN-CONTAINING PROTEIN 1"/>
    <property type="match status" value="1"/>
</dbReference>
<evidence type="ECO:0000256" key="6">
    <source>
        <dbReference type="ARBA" id="ARBA00044876"/>
    </source>
</evidence>
<keyword evidence="3 24" id="KW-0812">Transmembrane</keyword>
<feature type="transmembrane region" description="Helical" evidence="24">
    <location>
        <begin position="166"/>
        <end position="187"/>
    </location>
</feature>
<keyword evidence="4 24" id="KW-1133">Transmembrane helix</keyword>
<evidence type="ECO:0000256" key="3">
    <source>
        <dbReference type="ARBA" id="ARBA00022692"/>
    </source>
</evidence>
<feature type="compositionally biased region" description="Basic and acidic residues" evidence="23">
    <location>
        <begin position="506"/>
        <end position="518"/>
    </location>
</feature>
<dbReference type="InterPro" id="IPR000849">
    <property type="entry name" value="Sugar_P_transporter"/>
</dbReference>
<comment type="catalytic activity">
    <reaction evidence="10">
        <text>L-lysyl-L-alpha-amino acid(out) = L-lysyl-L-alpha-amino acid(in)</text>
        <dbReference type="Rhea" id="RHEA:79387"/>
        <dbReference type="ChEBI" id="CHEBI:229965"/>
    </reaction>
</comment>
<keyword evidence="27" id="KW-1185">Reference proteome</keyword>
<feature type="transmembrane region" description="Helical" evidence="24">
    <location>
        <begin position="110"/>
        <end position="128"/>
    </location>
</feature>
<dbReference type="InterPro" id="IPR020846">
    <property type="entry name" value="MFS_dom"/>
</dbReference>
<comment type="catalytic activity">
    <reaction evidence="12">
        <text>L-aspartyl-L-lysine(out) = L-aspartyl-L-lysine(in)</text>
        <dbReference type="Rhea" id="RHEA:79411"/>
        <dbReference type="ChEBI" id="CHEBI:229953"/>
    </reaction>
</comment>
<dbReference type="InterPro" id="IPR036259">
    <property type="entry name" value="MFS_trans_sf"/>
</dbReference>
<proteinExistence type="inferred from homology"/>